<dbReference type="GO" id="GO:0044177">
    <property type="term" value="C:host cell Golgi apparatus"/>
    <property type="evidence" value="ECO:0007669"/>
    <property type="project" value="UniProtKB-SubCell"/>
</dbReference>
<protein>
    <recommendedName>
        <fullName evidence="14">Tegument protein UL51</fullName>
    </recommendedName>
</protein>
<evidence type="ECO:0000256" key="4">
    <source>
        <dbReference type="ARBA" id="ARBA00004328"/>
    </source>
</evidence>
<dbReference type="GeneID" id="41701491"/>
<evidence type="ECO:0000256" key="2">
    <source>
        <dbReference type="ARBA" id="ARBA00004136"/>
    </source>
</evidence>
<keyword evidence="8" id="KW-0946">Virion</keyword>
<evidence type="ECO:0000256" key="8">
    <source>
        <dbReference type="ARBA" id="ARBA00022844"/>
    </source>
</evidence>
<evidence type="ECO:0000256" key="9">
    <source>
        <dbReference type="ARBA" id="ARBA00023139"/>
    </source>
</evidence>
<organism evidence="12">
    <name type="scientific">Rhinolophus gammaherpesvirus 1</name>
    <dbReference type="NCBI Taxonomy" id="2054179"/>
    <lineage>
        <taxon>Viruses</taxon>
        <taxon>Duplodnaviria</taxon>
        <taxon>Heunggongvirae</taxon>
        <taxon>Peploviricota</taxon>
        <taxon>Herviviricetes</taxon>
        <taxon>Herpesvirales</taxon>
        <taxon>Orthoherpesviridae</taxon>
        <taxon>Gammaherpesvirinae</taxon>
        <taxon>Percavirus</taxon>
        <taxon>Percavirus rhinolophidgamma1</taxon>
    </lineage>
</organism>
<evidence type="ECO:0000313" key="12">
    <source>
        <dbReference type="EMBL" id="BBB06507.1"/>
    </source>
</evidence>
<keyword evidence="6" id="KW-0597">Phosphoprotein</keyword>
<keyword evidence="7" id="KW-1040">Host Golgi apparatus</keyword>
<dbReference type="KEGG" id="vg:41701491"/>
<keyword evidence="10" id="KW-1035">Host cytoplasm</keyword>
<comment type="subcellular location">
    <subcellularLocation>
        <location evidence="2">Host Golgi apparatus</location>
    </subcellularLocation>
    <subcellularLocation>
        <location evidence="3">Host cytoplasm</location>
    </subcellularLocation>
    <subcellularLocation>
        <location evidence="4">Virion</location>
    </subcellularLocation>
</comment>
<evidence type="ECO:0000313" key="13">
    <source>
        <dbReference type="Proteomes" id="UP000289908"/>
    </source>
</evidence>
<evidence type="ECO:0008006" key="14">
    <source>
        <dbReference type="Google" id="ProtNLM"/>
    </source>
</evidence>
<keyword evidence="13" id="KW-1185">Reference proteome</keyword>
<evidence type="ECO:0000256" key="6">
    <source>
        <dbReference type="ARBA" id="ARBA00022553"/>
    </source>
</evidence>
<proteinExistence type="inferred from homology"/>
<keyword evidence="11" id="KW-0449">Lipoprotein</keyword>
<evidence type="ECO:0000256" key="7">
    <source>
        <dbReference type="ARBA" id="ARBA00022812"/>
    </source>
</evidence>
<dbReference type="RefSeq" id="YP_009551868.1">
    <property type="nucleotide sequence ID" value="NC_040539.1"/>
</dbReference>
<sequence length="221" mass="24556">MGSHWLQWTCCGLWPFGRSSPKYQKIINMYEDDGERVRAEIDQGLPPGVTVGDLLQNKHASETLRQAYLLAVQSNEIEDYLRRFDTVKVPDSCQNIVAAQIAKLKSVQQIIWNTMISMAVGNVTIDDSTLKALLNKQAGESVALLEMEKLASAIQMDISSDWAADIASVITEAPKSTKAAIMDPIYDDPEGTEMIHLDSNHKPLKPPVPALEEVPLVREMH</sequence>
<evidence type="ECO:0000256" key="5">
    <source>
        <dbReference type="ARBA" id="ARBA00006551"/>
    </source>
</evidence>
<evidence type="ECO:0000256" key="3">
    <source>
        <dbReference type="ARBA" id="ARBA00004192"/>
    </source>
</evidence>
<dbReference type="GO" id="GO:0044423">
    <property type="term" value="C:virion component"/>
    <property type="evidence" value="ECO:0007669"/>
    <property type="project" value="UniProtKB-KW"/>
</dbReference>
<evidence type="ECO:0000256" key="11">
    <source>
        <dbReference type="ARBA" id="ARBA00023288"/>
    </source>
</evidence>
<dbReference type="EMBL" id="LC333428">
    <property type="protein sequence ID" value="BBB06507.1"/>
    <property type="molecule type" value="Genomic_DNA"/>
</dbReference>
<accession>A0A2Z5UL72</accession>
<dbReference type="InterPro" id="IPR007619">
    <property type="entry name" value="Herpes_U44"/>
</dbReference>
<evidence type="ECO:0000256" key="1">
    <source>
        <dbReference type="ARBA" id="ARBA00001991"/>
    </source>
</evidence>
<gene>
    <name evidence="12" type="primary">ORF61</name>
</gene>
<dbReference type="Pfam" id="PF04533">
    <property type="entry name" value="Herpes_U44"/>
    <property type="match status" value="1"/>
</dbReference>
<reference evidence="12" key="1">
    <citation type="submission" date="2017-11" db="EMBL/GenBank/DDBJ databases">
        <title>Complete genome of Rhinolophus gammaherpesvirus-1.</title>
        <authorList>
            <person name="Maeda K."/>
            <person name="Noguchi K."/>
        </authorList>
    </citation>
    <scope>NUCLEOTIDE SEQUENCE [LARGE SCALE GENOMIC DNA]</scope>
    <source>
        <strain evidence="12">BV1</strain>
    </source>
</reference>
<name>A0A2Z5UL72_9GAMA</name>
<keyword evidence="9" id="KW-0564">Palmitate</keyword>
<evidence type="ECO:0000256" key="10">
    <source>
        <dbReference type="ARBA" id="ARBA00023200"/>
    </source>
</evidence>
<comment type="similarity">
    <text evidence="5">Belongs to the herpesviridae UL51 family.</text>
</comment>
<dbReference type="Proteomes" id="UP000289908">
    <property type="component" value="Segment"/>
</dbReference>
<comment type="function">
    <text evidence="1">Plays several roles during the time course of infection, including egress of virus particles from the perinuclear space and secondary envelopment of cytoplasmic capsids that bud into specific trans-Golgi network (TGN)-derived membranes.</text>
</comment>
<dbReference type="OrthoDB" id="11734at10239"/>